<keyword evidence="6 10" id="KW-1133">Transmembrane helix</keyword>
<dbReference type="PANTHER" id="PTHR21137:SF35">
    <property type="entry name" value="ODORANT RECEPTOR 19A-RELATED"/>
    <property type="match status" value="1"/>
</dbReference>
<evidence type="ECO:0000256" key="8">
    <source>
        <dbReference type="ARBA" id="ARBA00023170"/>
    </source>
</evidence>
<keyword evidence="7 10" id="KW-0472">Membrane</keyword>
<sequence length="248" mass="29056">MELDFKIEFRFIEKLFQIMCKKNLSPVLRKKEIFQRDLKLNLPNTHSSHEINLMMTTFYQIIGVVIVVGCDSFFIVLTFHCVAKMDVCCSEASKIDGRTDKKFISNLVEKHFRVLEIIRISEEVLNPIYFHQLVSTFGVLVCTGFNIKAKADYLSSILLILSLFQFYFYCFLGNYVSSMCEKFQSSIYCSKWYEIKDISTKKKILFMMMMAQRRKGFSILRIKPLNLETYADVMKQAYTFLNILLGVL</sequence>
<dbReference type="InterPro" id="IPR004117">
    <property type="entry name" value="7tm6_olfct_rcpt"/>
</dbReference>
<evidence type="ECO:0000256" key="9">
    <source>
        <dbReference type="ARBA" id="ARBA00023224"/>
    </source>
</evidence>
<dbReference type="EMBL" id="CVRI01000017">
    <property type="protein sequence ID" value="CRK90266.1"/>
    <property type="molecule type" value="Genomic_DNA"/>
</dbReference>
<feature type="transmembrane region" description="Helical" evidence="10">
    <location>
        <begin position="57"/>
        <end position="77"/>
    </location>
</feature>
<evidence type="ECO:0000313" key="12">
    <source>
        <dbReference type="Proteomes" id="UP000183832"/>
    </source>
</evidence>
<evidence type="ECO:0000256" key="3">
    <source>
        <dbReference type="ARBA" id="ARBA00022606"/>
    </source>
</evidence>
<protein>
    <submittedName>
        <fullName evidence="11">CLUMA_CG003977, isoform A</fullName>
    </submittedName>
</protein>
<keyword evidence="12" id="KW-1185">Reference proteome</keyword>
<feature type="transmembrane region" description="Helical" evidence="10">
    <location>
        <begin position="128"/>
        <end position="147"/>
    </location>
</feature>
<dbReference type="GO" id="GO:0004984">
    <property type="term" value="F:olfactory receptor activity"/>
    <property type="evidence" value="ECO:0007669"/>
    <property type="project" value="InterPro"/>
</dbReference>
<reference evidence="11 12" key="1">
    <citation type="submission" date="2015-04" db="EMBL/GenBank/DDBJ databases">
        <authorList>
            <person name="Syromyatnikov M.Y."/>
            <person name="Popov V.N."/>
        </authorList>
    </citation>
    <scope>NUCLEOTIDE SEQUENCE [LARGE SCALE GENOMIC DNA]</scope>
</reference>
<dbReference type="GO" id="GO:0007165">
    <property type="term" value="P:signal transduction"/>
    <property type="evidence" value="ECO:0007669"/>
    <property type="project" value="UniProtKB-KW"/>
</dbReference>
<evidence type="ECO:0000313" key="11">
    <source>
        <dbReference type="EMBL" id="CRK90266.1"/>
    </source>
</evidence>
<evidence type="ECO:0000256" key="10">
    <source>
        <dbReference type="SAM" id="Phobius"/>
    </source>
</evidence>
<keyword evidence="9" id="KW-0807">Transducer</keyword>
<evidence type="ECO:0000256" key="4">
    <source>
        <dbReference type="ARBA" id="ARBA00022692"/>
    </source>
</evidence>
<dbReference type="Proteomes" id="UP000183832">
    <property type="component" value="Unassembled WGS sequence"/>
</dbReference>
<name>A0A1J1HRW3_9DIPT</name>
<dbReference type="GO" id="GO:0005549">
    <property type="term" value="F:odorant binding"/>
    <property type="evidence" value="ECO:0007669"/>
    <property type="project" value="InterPro"/>
</dbReference>
<dbReference type="OrthoDB" id="7759131at2759"/>
<accession>A0A1J1HRW3</accession>
<evidence type="ECO:0000256" key="5">
    <source>
        <dbReference type="ARBA" id="ARBA00022725"/>
    </source>
</evidence>
<feature type="transmembrane region" description="Helical" evidence="10">
    <location>
        <begin position="153"/>
        <end position="172"/>
    </location>
</feature>
<dbReference type="PANTHER" id="PTHR21137">
    <property type="entry name" value="ODORANT RECEPTOR"/>
    <property type="match status" value="1"/>
</dbReference>
<gene>
    <name evidence="11" type="ORF">CLUMA_CG003977</name>
</gene>
<keyword evidence="8" id="KW-0675">Receptor</keyword>
<proteinExistence type="predicted"/>
<keyword evidence="4 10" id="KW-0812">Transmembrane</keyword>
<dbReference type="AlphaFoldDB" id="A0A1J1HRW3"/>
<evidence type="ECO:0000256" key="6">
    <source>
        <dbReference type="ARBA" id="ARBA00022989"/>
    </source>
</evidence>
<evidence type="ECO:0000256" key="2">
    <source>
        <dbReference type="ARBA" id="ARBA00022475"/>
    </source>
</evidence>
<organism evidence="11 12">
    <name type="scientific">Clunio marinus</name>
    <dbReference type="NCBI Taxonomy" id="568069"/>
    <lineage>
        <taxon>Eukaryota</taxon>
        <taxon>Metazoa</taxon>
        <taxon>Ecdysozoa</taxon>
        <taxon>Arthropoda</taxon>
        <taxon>Hexapoda</taxon>
        <taxon>Insecta</taxon>
        <taxon>Pterygota</taxon>
        <taxon>Neoptera</taxon>
        <taxon>Endopterygota</taxon>
        <taxon>Diptera</taxon>
        <taxon>Nematocera</taxon>
        <taxon>Chironomoidea</taxon>
        <taxon>Chironomidae</taxon>
        <taxon>Clunio</taxon>
    </lineage>
</organism>
<dbReference type="GO" id="GO:0005886">
    <property type="term" value="C:plasma membrane"/>
    <property type="evidence" value="ECO:0007669"/>
    <property type="project" value="UniProtKB-SubCell"/>
</dbReference>
<evidence type="ECO:0000256" key="7">
    <source>
        <dbReference type="ARBA" id="ARBA00023136"/>
    </source>
</evidence>
<keyword evidence="5" id="KW-0552">Olfaction</keyword>
<keyword evidence="3" id="KW-0716">Sensory transduction</keyword>
<dbReference type="Pfam" id="PF02949">
    <property type="entry name" value="7tm_6"/>
    <property type="match status" value="1"/>
</dbReference>
<keyword evidence="2" id="KW-1003">Cell membrane</keyword>
<comment type="subcellular location">
    <subcellularLocation>
        <location evidence="1">Cell membrane</location>
        <topology evidence="1">Multi-pass membrane protein</topology>
    </subcellularLocation>
</comment>
<evidence type="ECO:0000256" key="1">
    <source>
        <dbReference type="ARBA" id="ARBA00004651"/>
    </source>
</evidence>